<evidence type="ECO:0000313" key="2">
    <source>
        <dbReference type="Proteomes" id="UP000605676"/>
    </source>
</evidence>
<accession>A0ABS1HEE6</accession>
<dbReference type="Proteomes" id="UP000605676">
    <property type="component" value="Unassembled WGS sequence"/>
</dbReference>
<dbReference type="PROSITE" id="PS51257">
    <property type="entry name" value="PROKAR_LIPOPROTEIN"/>
    <property type="match status" value="1"/>
</dbReference>
<reference evidence="1 2" key="1">
    <citation type="submission" date="2021-01" db="EMBL/GenBank/DDBJ databases">
        <title>Carboxyliciviraga sp.nov., isolated from coastal sediments.</title>
        <authorList>
            <person name="Lu D."/>
            <person name="Zhang T."/>
        </authorList>
    </citation>
    <scope>NUCLEOTIDE SEQUENCE [LARGE SCALE GENOMIC DNA]</scope>
    <source>
        <strain evidence="1 2">N1Y132</strain>
    </source>
</reference>
<keyword evidence="2" id="KW-1185">Reference proteome</keyword>
<dbReference type="EMBL" id="JAENRR010000002">
    <property type="protein sequence ID" value="MBK3516014.1"/>
    <property type="molecule type" value="Genomic_DNA"/>
</dbReference>
<name>A0ABS1HEE6_9BACT</name>
<dbReference type="RefSeq" id="WP_200463246.1">
    <property type="nucleotide sequence ID" value="NZ_JAENRR010000002.1"/>
</dbReference>
<sequence>MKAKYLLILVAIFSTSCSKSVLSDMEISDPHLLKVKVKIEQNIHDEKEVHVFIRDKNNKPVDLLSGRVIINEHTLPFERAQVNAAGTRGYIYTPHYDEQIFKITIYWNSYESHTFILSPQNGWPGFKYPNCSCTHNHDSDTIYNSYSLKPAPFYNHEIDIVYNIMNW</sequence>
<gene>
    <name evidence="1" type="ORF">JIV24_01595</name>
</gene>
<protein>
    <submittedName>
        <fullName evidence="1">Uncharacterized protein</fullName>
    </submittedName>
</protein>
<comment type="caution">
    <text evidence="1">The sequence shown here is derived from an EMBL/GenBank/DDBJ whole genome shotgun (WGS) entry which is preliminary data.</text>
</comment>
<organism evidence="1 2">
    <name type="scientific">Carboxylicivirga marina</name>
    <dbReference type="NCBI Taxonomy" id="2800988"/>
    <lineage>
        <taxon>Bacteria</taxon>
        <taxon>Pseudomonadati</taxon>
        <taxon>Bacteroidota</taxon>
        <taxon>Bacteroidia</taxon>
        <taxon>Marinilabiliales</taxon>
        <taxon>Marinilabiliaceae</taxon>
        <taxon>Carboxylicivirga</taxon>
    </lineage>
</organism>
<proteinExistence type="predicted"/>
<evidence type="ECO:0000313" key="1">
    <source>
        <dbReference type="EMBL" id="MBK3516014.1"/>
    </source>
</evidence>